<dbReference type="CDD" id="cd00303">
    <property type="entry name" value="retropepsin_like"/>
    <property type="match status" value="1"/>
</dbReference>
<keyword evidence="4" id="KW-0548">Nucleotidyltransferase</keyword>
<comment type="caution">
    <text evidence="4">The sequence shown here is derived from an EMBL/GenBank/DDBJ whole genome shotgun (WGS) entry which is preliminary data.</text>
</comment>
<dbReference type="Pfam" id="PF08284">
    <property type="entry name" value="RVP_2"/>
    <property type="match status" value="1"/>
</dbReference>
<protein>
    <submittedName>
        <fullName evidence="4">Reverse transcriptase domain-containing protein</fullName>
    </submittedName>
</protein>
<dbReference type="InterPro" id="IPR021109">
    <property type="entry name" value="Peptidase_aspartic_dom_sf"/>
</dbReference>
<keyword evidence="1" id="KW-0863">Zinc-finger</keyword>
<dbReference type="InterPro" id="IPR032567">
    <property type="entry name" value="RTL1-rel"/>
</dbReference>
<feature type="compositionally biased region" description="Low complexity" evidence="2">
    <location>
        <begin position="373"/>
        <end position="399"/>
    </location>
</feature>
<dbReference type="InterPro" id="IPR001878">
    <property type="entry name" value="Znf_CCHC"/>
</dbReference>
<proteinExistence type="predicted"/>
<dbReference type="Gene3D" id="2.40.70.10">
    <property type="entry name" value="Acid Proteases"/>
    <property type="match status" value="1"/>
</dbReference>
<evidence type="ECO:0000259" key="3">
    <source>
        <dbReference type="PROSITE" id="PS50158"/>
    </source>
</evidence>
<gene>
    <name evidence="4" type="ORF">Tco_0625230</name>
</gene>
<keyword evidence="4" id="KW-0808">Transferase</keyword>
<sequence length="399" mass="44225">MPPKRTSTSEAPTMTQAAIRKLVADSVTAALEAQATTMANADNTNRNTREREAPVTRQCSYKEFTSCQPINFKGSEGGPEELETLCPTMVLDSEKMIEVFIGGLPRIIKGNVTVSKPQTPEEAINIAQRLMDHVKSTLLCKYQVITNESLTTEELSTTTITITSTPITAIIITNHNRIEDKKPSGLMLSLQLKTMGILETVPCDYRNKGPTTGSNLLQVIVTCHACGEKGHYANQCQKTTNNNVQGRAYMLRDRNSHQDPNVVTINTFYNIKMADGNLVSTNTVIQGATLTLLNQPFEIDLMPIKLGSFDVVIGMDWLSKYYSRIICDEKVIHIPVNGETLIIRVMEKKSDEKRLEDIPVVREFPEMFPEDLPGPSSRSPSRIPNRSNSRSSTCSPSTL</sequence>
<dbReference type="PROSITE" id="PS50158">
    <property type="entry name" value="ZF_CCHC"/>
    <property type="match status" value="1"/>
</dbReference>
<evidence type="ECO:0000313" key="5">
    <source>
        <dbReference type="Proteomes" id="UP001151760"/>
    </source>
</evidence>
<dbReference type="Pfam" id="PF00098">
    <property type="entry name" value="zf-CCHC"/>
    <property type="match status" value="1"/>
</dbReference>
<dbReference type="EMBL" id="BQNB010008615">
    <property type="protein sequence ID" value="GJS51868.1"/>
    <property type="molecule type" value="Genomic_DNA"/>
</dbReference>
<dbReference type="Proteomes" id="UP001151760">
    <property type="component" value="Unassembled WGS sequence"/>
</dbReference>
<feature type="domain" description="CCHC-type" evidence="3">
    <location>
        <begin position="223"/>
        <end position="238"/>
    </location>
</feature>
<dbReference type="PANTHER" id="PTHR15503">
    <property type="entry name" value="LDOC1 RELATED"/>
    <property type="match status" value="1"/>
</dbReference>
<dbReference type="SUPFAM" id="SSF57756">
    <property type="entry name" value="Retrovirus zinc finger-like domains"/>
    <property type="match status" value="1"/>
</dbReference>
<keyword evidence="5" id="KW-1185">Reference proteome</keyword>
<evidence type="ECO:0000256" key="2">
    <source>
        <dbReference type="SAM" id="MobiDB-lite"/>
    </source>
</evidence>
<name>A0ABQ4WG86_9ASTR</name>
<reference evidence="4" key="2">
    <citation type="submission" date="2022-01" db="EMBL/GenBank/DDBJ databases">
        <authorList>
            <person name="Yamashiro T."/>
            <person name="Shiraishi A."/>
            <person name="Satake H."/>
            <person name="Nakayama K."/>
        </authorList>
    </citation>
    <scope>NUCLEOTIDE SEQUENCE</scope>
</reference>
<dbReference type="GO" id="GO:0003964">
    <property type="term" value="F:RNA-directed DNA polymerase activity"/>
    <property type="evidence" value="ECO:0007669"/>
    <property type="project" value="UniProtKB-KW"/>
</dbReference>
<dbReference type="Gene3D" id="4.10.60.10">
    <property type="entry name" value="Zinc finger, CCHC-type"/>
    <property type="match status" value="1"/>
</dbReference>
<reference evidence="4" key="1">
    <citation type="journal article" date="2022" name="Int. J. Mol. Sci.">
        <title>Draft Genome of Tanacetum Coccineum: Genomic Comparison of Closely Related Tanacetum-Family Plants.</title>
        <authorList>
            <person name="Yamashiro T."/>
            <person name="Shiraishi A."/>
            <person name="Nakayama K."/>
            <person name="Satake H."/>
        </authorList>
    </citation>
    <scope>NUCLEOTIDE SEQUENCE</scope>
</reference>
<accession>A0ABQ4WG86</accession>
<keyword evidence="4" id="KW-0695">RNA-directed DNA polymerase</keyword>
<dbReference type="PANTHER" id="PTHR15503:SF45">
    <property type="entry name" value="RNA-DIRECTED DNA POLYMERASE HOMOLOG"/>
    <property type="match status" value="1"/>
</dbReference>
<keyword evidence="1" id="KW-0862">Zinc</keyword>
<dbReference type="InterPro" id="IPR036875">
    <property type="entry name" value="Znf_CCHC_sf"/>
</dbReference>
<keyword evidence="1" id="KW-0479">Metal-binding</keyword>
<organism evidence="4 5">
    <name type="scientific">Tanacetum coccineum</name>
    <dbReference type="NCBI Taxonomy" id="301880"/>
    <lineage>
        <taxon>Eukaryota</taxon>
        <taxon>Viridiplantae</taxon>
        <taxon>Streptophyta</taxon>
        <taxon>Embryophyta</taxon>
        <taxon>Tracheophyta</taxon>
        <taxon>Spermatophyta</taxon>
        <taxon>Magnoliopsida</taxon>
        <taxon>eudicotyledons</taxon>
        <taxon>Gunneridae</taxon>
        <taxon>Pentapetalae</taxon>
        <taxon>asterids</taxon>
        <taxon>campanulids</taxon>
        <taxon>Asterales</taxon>
        <taxon>Asteraceae</taxon>
        <taxon>Asteroideae</taxon>
        <taxon>Anthemideae</taxon>
        <taxon>Anthemidinae</taxon>
        <taxon>Tanacetum</taxon>
    </lineage>
</organism>
<evidence type="ECO:0000256" key="1">
    <source>
        <dbReference type="PROSITE-ProRule" id="PRU00047"/>
    </source>
</evidence>
<evidence type="ECO:0000313" key="4">
    <source>
        <dbReference type="EMBL" id="GJS51868.1"/>
    </source>
</evidence>
<feature type="region of interest" description="Disordered" evidence="2">
    <location>
        <begin position="366"/>
        <end position="399"/>
    </location>
</feature>